<protein>
    <submittedName>
        <fullName evidence="1">Cysteine-rich membrane protein 2</fullName>
    </submittedName>
    <submittedName>
        <fullName evidence="2">Cysteine-rich_membrane protein 2</fullName>
    </submittedName>
</protein>
<gene>
    <name evidence="1" type="ORF">HINF_LOCUS66544</name>
    <name evidence="2" type="ORF">HINF_LOCUS8311</name>
</gene>
<sequence length="190" mass="21224">MQQEHNSYIRKISIQHPEVQPYRDTPIIISGQQMQDVVNYNAIPMLPNTIWCTSTSSKVYGQIQAKINDQPVTLQQIRSGAVVKSQTLINHQIVNVFPTVINQPKVTWCEDIFCMCEAPEFEKCQTCVGCMNFVCGLGLCFGSCCCYGKTRPDCLEVCSSGFLMFQLALSDMVKLLGALQVIKCANNTPK</sequence>
<dbReference type="Proteomes" id="UP001642409">
    <property type="component" value="Unassembled WGS sequence"/>
</dbReference>
<dbReference type="EMBL" id="CAXDID020000017">
    <property type="protein sequence ID" value="CAL5984850.1"/>
    <property type="molecule type" value="Genomic_DNA"/>
</dbReference>
<reference evidence="2 3" key="2">
    <citation type="submission" date="2024-07" db="EMBL/GenBank/DDBJ databases">
        <authorList>
            <person name="Akdeniz Z."/>
        </authorList>
    </citation>
    <scope>NUCLEOTIDE SEQUENCE [LARGE SCALE GENOMIC DNA]</scope>
</reference>
<reference evidence="1" key="1">
    <citation type="submission" date="2023-06" db="EMBL/GenBank/DDBJ databases">
        <authorList>
            <person name="Kurt Z."/>
        </authorList>
    </citation>
    <scope>NUCLEOTIDE SEQUENCE</scope>
</reference>
<name>A0AA86RIB4_9EUKA</name>
<evidence type="ECO:0000313" key="2">
    <source>
        <dbReference type="EMBL" id="CAL5984850.1"/>
    </source>
</evidence>
<proteinExistence type="predicted"/>
<dbReference type="EMBL" id="CATOUU010001186">
    <property type="protein sequence ID" value="CAI9978899.1"/>
    <property type="molecule type" value="Genomic_DNA"/>
</dbReference>
<dbReference type="AlphaFoldDB" id="A0AA86RIB4"/>
<evidence type="ECO:0000313" key="1">
    <source>
        <dbReference type="EMBL" id="CAI9978899.1"/>
    </source>
</evidence>
<comment type="caution">
    <text evidence="1">The sequence shown here is derived from an EMBL/GenBank/DDBJ whole genome shotgun (WGS) entry which is preliminary data.</text>
</comment>
<accession>A0AA86RIB4</accession>
<organism evidence="1">
    <name type="scientific">Hexamita inflata</name>
    <dbReference type="NCBI Taxonomy" id="28002"/>
    <lineage>
        <taxon>Eukaryota</taxon>
        <taxon>Metamonada</taxon>
        <taxon>Diplomonadida</taxon>
        <taxon>Hexamitidae</taxon>
        <taxon>Hexamitinae</taxon>
        <taxon>Hexamita</taxon>
    </lineage>
</organism>
<evidence type="ECO:0000313" key="3">
    <source>
        <dbReference type="Proteomes" id="UP001642409"/>
    </source>
</evidence>
<keyword evidence="3" id="KW-1185">Reference proteome</keyword>